<protein>
    <submittedName>
        <fullName evidence="1">Uncharacterized protein</fullName>
    </submittedName>
</protein>
<reference evidence="1" key="1">
    <citation type="submission" date="2020-08" db="EMBL/GenBank/DDBJ databases">
        <title>Genome public.</title>
        <authorList>
            <person name="Liu C."/>
            <person name="Sun Q."/>
        </authorList>
    </citation>
    <scope>NUCLEOTIDE SEQUENCE</scope>
    <source>
        <strain evidence="1">NSJ-12</strain>
    </source>
</reference>
<sequence>MGHCKKKCYWNMDGTCVSDSLAEIFEDVTFMTNDCIGFLREDMEEHMIEMKYALLAFCPEGEKGDEIAKYIVNMSYASALQMYSDVFGKDLIK</sequence>
<organism evidence="1 2">
    <name type="scientific">Zhenhengia yiwuensis</name>
    <dbReference type="NCBI Taxonomy" id="2763666"/>
    <lineage>
        <taxon>Bacteria</taxon>
        <taxon>Bacillati</taxon>
        <taxon>Bacillota</taxon>
        <taxon>Clostridia</taxon>
        <taxon>Lachnospirales</taxon>
        <taxon>Lachnospiraceae</taxon>
        <taxon>Zhenhengia</taxon>
    </lineage>
</organism>
<evidence type="ECO:0000313" key="2">
    <source>
        <dbReference type="Proteomes" id="UP000655830"/>
    </source>
</evidence>
<evidence type="ECO:0000313" key="1">
    <source>
        <dbReference type="EMBL" id="MBC8581082.1"/>
    </source>
</evidence>
<comment type="caution">
    <text evidence="1">The sequence shown here is derived from an EMBL/GenBank/DDBJ whole genome shotgun (WGS) entry which is preliminary data.</text>
</comment>
<dbReference type="AlphaFoldDB" id="A0A926EML2"/>
<dbReference type="EMBL" id="JACRSY010000036">
    <property type="protein sequence ID" value="MBC8581082.1"/>
    <property type="molecule type" value="Genomic_DNA"/>
</dbReference>
<dbReference type="RefSeq" id="WP_249333816.1">
    <property type="nucleotide sequence ID" value="NZ_JACRSY010000036.1"/>
</dbReference>
<proteinExistence type="predicted"/>
<accession>A0A926EML2</accession>
<keyword evidence="2" id="KW-1185">Reference proteome</keyword>
<name>A0A926EML2_9FIRM</name>
<dbReference type="Proteomes" id="UP000655830">
    <property type="component" value="Unassembled WGS sequence"/>
</dbReference>
<gene>
    <name evidence="1" type="ORF">H8718_16315</name>
</gene>